<evidence type="ECO:0000256" key="2">
    <source>
        <dbReference type="SAM" id="SignalP"/>
    </source>
</evidence>
<reference evidence="3 4" key="1">
    <citation type="submission" date="2018-05" db="EMBL/GenBank/DDBJ databases">
        <title>Flavobacterium sp. strain IMCC34758, incomplete genome.</title>
        <authorList>
            <person name="Joung Y."/>
        </authorList>
    </citation>
    <scope>NUCLEOTIDE SEQUENCE [LARGE SCALE GENOMIC DNA]</scope>
    <source>
        <strain evidence="3 4">IMCC34758</strain>
    </source>
</reference>
<name>A0A2V4C7U2_9FLAO</name>
<dbReference type="InterPro" id="IPR011990">
    <property type="entry name" value="TPR-like_helical_dom_sf"/>
</dbReference>
<dbReference type="EMBL" id="QJHL01000001">
    <property type="protein sequence ID" value="PXY47135.1"/>
    <property type="molecule type" value="Genomic_DNA"/>
</dbReference>
<comment type="caution">
    <text evidence="3">The sequence shown here is derived from an EMBL/GenBank/DDBJ whole genome shotgun (WGS) entry which is preliminary data.</text>
</comment>
<feature type="repeat" description="TPR" evidence="1">
    <location>
        <begin position="122"/>
        <end position="155"/>
    </location>
</feature>
<dbReference type="OrthoDB" id="1467539at2"/>
<dbReference type="RefSeq" id="WP_110346136.1">
    <property type="nucleotide sequence ID" value="NZ_QJHL01000001.1"/>
</dbReference>
<feature type="repeat" description="TPR" evidence="1">
    <location>
        <begin position="88"/>
        <end position="121"/>
    </location>
</feature>
<accession>A0A2V4C7U2</accession>
<keyword evidence="4" id="KW-1185">Reference proteome</keyword>
<dbReference type="SUPFAM" id="SSF48452">
    <property type="entry name" value="TPR-like"/>
    <property type="match status" value="1"/>
</dbReference>
<dbReference type="SMART" id="SM00028">
    <property type="entry name" value="TPR"/>
    <property type="match status" value="5"/>
</dbReference>
<dbReference type="Proteomes" id="UP000247681">
    <property type="component" value="Unassembled WGS sequence"/>
</dbReference>
<evidence type="ECO:0000313" key="3">
    <source>
        <dbReference type="EMBL" id="PXY47135.1"/>
    </source>
</evidence>
<dbReference type="Gene3D" id="1.25.40.10">
    <property type="entry name" value="Tetratricopeptide repeat domain"/>
    <property type="match status" value="2"/>
</dbReference>
<sequence>MKKLYSLILLVSISSWAQFKPADFDNAMELMYGSSQQKALSNLEALEKQYPKEAQVIFLRGFYQYRDGDQNGAMMNISNAIKSNPKFAFAYGARATLFSTKGMLDKAISDMTAALTLEPKNIEFYYKRAEYYSKNQQNQEAVNDYKKIIQLTPVDFNAYYEAATLANLMNANGDVFFKEAYLVKGIQKYSVDFLYAKYLMNARRFDEAKPVMELALVDEKNFDGDDLQTAAIIFYKTKDYQKSAEYFKKAVAKKPGDINFRCNLASVYIDLKDWQKVKETAEGALNLDPNYPLSNMYMAIGLKWTGNETLGLEYEAKAKRLDAEQNQN</sequence>
<gene>
    <name evidence="3" type="ORF">DMB68_08305</name>
</gene>
<dbReference type="Pfam" id="PF14559">
    <property type="entry name" value="TPR_19"/>
    <property type="match status" value="1"/>
</dbReference>
<keyword evidence="2" id="KW-0732">Signal</keyword>
<dbReference type="AlphaFoldDB" id="A0A2V4C7U2"/>
<keyword evidence="1" id="KW-0802">TPR repeat</keyword>
<feature type="chain" id="PRO_5015869531" evidence="2">
    <location>
        <begin position="18"/>
        <end position="328"/>
    </location>
</feature>
<dbReference type="InterPro" id="IPR019734">
    <property type="entry name" value="TPR_rpt"/>
</dbReference>
<feature type="repeat" description="TPR" evidence="1">
    <location>
        <begin position="224"/>
        <end position="257"/>
    </location>
</feature>
<proteinExistence type="predicted"/>
<feature type="signal peptide" evidence="2">
    <location>
        <begin position="1"/>
        <end position="17"/>
    </location>
</feature>
<dbReference type="Pfam" id="PF13181">
    <property type="entry name" value="TPR_8"/>
    <property type="match status" value="2"/>
</dbReference>
<evidence type="ECO:0000256" key="1">
    <source>
        <dbReference type="PROSITE-ProRule" id="PRU00339"/>
    </source>
</evidence>
<dbReference type="PANTHER" id="PTHR44523:SF1">
    <property type="entry name" value="TETRATRICOPEPTIDE REPEAT PROTEIN 13"/>
    <property type="match status" value="1"/>
</dbReference>
<dbReference type="PROSITE" id="PS50005">
    <property type="entry name" value="TPR"/>
    <property type="match status" value="3"/>
</dbReference>
<organism evidence="3 4">
    <name type="scientific">Flavobacterium hydrophilum</name>
    <dbReference type="NCBI Taxonomy" id="2211445"/>
    <lineage>
        <taxon>Bacteria</taxon>
        <taxon>Pseudomonadati</taxon>
        <taxon>Bacteroidota</taxon>
        <taxon>Flavobacteriia</taxon>
        <taxon>Flavobacteriales</taxon>
        <taxon>Flavobacteriaceae</taxon>
        <taxon>Flavobacterium</taxon>
    </lineage>
</organism>
<evidence type="ECO:0000313" key="4">
    <source>
        <dbReference type="Proteomes" id="UP000247681"/>
    </source>
</evidence>
<protein>
    <submittedName>
        <fullName evidence="3">Uncharacterized protein</fullName>
    </submittedName>
</protein>
<dbReference type="PANTHER" id="PTHR44523">
    <property type="entry name" value="TETRATRICOPEPTIDE REPEAT PROTEIN 13"/>
    <property type="match status" value="1"/>
</dbReference>